<dbReference type="AlphaFoldDB" id="A0A2C9VZ59"/>
<sequence>MCSKSFSLYISFIVLTFKNDNPNKRRFPMCKEHLSDLRMLSLQSFSYVFLIFAKY</sequence>
<reference evidence="1" key="1">
    <citation type="submission" date="2016-02" db="EMBL/GenBank/DDBJ databases">
        <title>WGS assembly of Manihot esculenta.</title>
        <authorList>
            <person name="Bredeson J.V."/>
            <person name="Prochnik S.E."/>
            <person name="Lyons J.B."/>
            <person name="Schmutz J."/>
            <person name="Grimwood J."/>
            <person name="Vrebalov J."/>
            <person name="Bart R.S."/>
            <person name="Amuge T."/>
            <person name="Ferguson M.E."/>
            <person name="Green R."/>
            <person name="Putnam N."/>
            <person name="Stites J."/>
            <person name="Rounsley S."/>
            <person name="Rokhsar D.S."/>
        </authorList>
    </citation>
    <scope>NUCLEOTIDE SEQUENCE [LARGE SCALE GENOMIC DNA]</scope>
    <source>
        <tissue evidence="1">Leaf</tissue>
    </source>
</reference>
<name>A0A2C9VZ59_MANES</name>
<gene>
    <name evidence="1" type="ORF">MANES_05G166000</name>
</gene>
<organism evidence="1">
    <name type="scientific">Manihot esculenta</name>
    <name type="common">Cassava</name>
    <name type="synonym">Jatropha manihot</name>
    <dbReference type="NCBI Taxonomy" id="3983"/>
    <lineage>
        <taxon>Eukaryota</taxon>
        <taxon>Viridiplantae</taxon>
        <taxon>Streptophyta</taxon>
        <taxon>Embryophyta</taxon>
        <taxon>Tracheophyta</taxon>
        <taxon>Spermatophyta</taxon>
        <taxon>Magnoliopsida</taxon>
        <taxon>eudicotyledons</taxon>
        <taxon>Gunneridae</taxon>
        <taxon>Pentapetalae</taxon>
        <taxon>rosids</taxon>
        <taxon>fabids</taxon>
        <taxon>Malpighiales</taxon>
        <taxon>Euphorbiaceae</taxon>
        <taxon>Crotonoideae</taxon>
        <taxon>Manihoteae</taxon>
        <taxon>Manihot</taxon>
    </lineage>
</organism>
<evidence type="ECO:0000313" key="1">
    <source>
        <dbReference type="EMBL" id="OAY50833.1"/>
    </source>
</evidence>
<dbReference type="EMBL" id="CM004391">
    <property type="protein sequence ID" value="OAY50833.1"/>
    <property type="molecule type" value="Genomic_DNA"/>
</dbReference>
<protein>
    <submittedName>
        <fullName evidence="1">Uncharacterized protein</fullName>
    </submittedName>
</protein>
<proteinExistence type="predicted"/>
<accession>A0A2C9VZ59</accession>